<name>X1U051_9ZZZZ</name>
<sequence length="228" mass="25941">MKRTMTEEKEQSTDLIPIEMALVAPVALEKVVATFRAFERMKKELLTDADWQRIGSKAYITKSGWLKIALACNISLEKREELREKDDDVIVYHYTYRAIAPSGRFADADGSASSDEKHFAHMPHDCRTLAQTRACNRAISNLAGGGEVSFEELSNTPQEKKTKKKAQPSTSKDKKAFSKIELKKGQTWEKIFAEFKDEIQLRQEQLGELWTFESAAVVFAREKGFVKK</sequence>
<comment type="caution">
    <text evidence="2">The sequence shown here is derived from an EMBL/GenBank/DDBJ whole genome shotgun (WGS) entry which is preliminary data.</text>
</comment>
<proteinExistence type="predicted"/>
<organism evidence="2">
    <name type="scientific">marine sediment metagenome</name>
    <dbReference type="NCBI Taxonomy" id="412755"/>
    <lineage>
        <taxon>unclassified sequences</taxon>
        <taxon>metagenomes</taxon>
        <taxon>ecological metagenomes</taxon>
    </lineage>
</organism>
<dbReference type="EMBL" id="BARW01029569">
    <property type="protein sequence ID" value="GAJ10904.1"/>
    <property type="molecule type" value="Genomic_DNA"/>
</dbReference>
<dbReference type="PANTHER" id="PTHR37731:SF1">
    <property type="entry name" value="PEPTIDE TRANSPORTER FAMILY PROTEIN"/>
    <property type="match status" value="1"/>
</dbReference>
<gene>
    <name evidence="2" type="ORF">S12H4_47483</name>
</gene>
<dbReference type="PANTHER" id="PTHR37731">
    <property type="entry name" value="PEPTIDE TRANSPORTER FAMILY PROTEIN"/>
    <property type="match status" value="1"/>
</dbReference>
<dbReference type="AlphaFoldDB" id="X1U051"/>
<protein>
    <submittedName>
        <fullName evidence="2">Uncharacterized protein</fullName>
    </submittedName>
</protein>
<evidence type="ECO:0000313" key="2">
    <source>
        <dbReference type="EMBL" id="GAJ10904.1"/>
    </source>
</evidence>
<accession>X1U051</accession>
<reference evidence="2" key="1">
    <citation type="journal article" date="2014" name="Front. Microbiol.">
        <title>High frequency of phylogenetically diverse reductive dehalogenase-homologous genes in deep subseafloor sedimentary metagenomes.</title>
        <authorList>
            <person name="Kawai M."/>
            <person name="Futagami T."/>
            <person name="Toyoda A."/>
            <person name="Takaki Y."/>
            <person name="Nishi S."/>
            <person name="Hori S."/>
            <person name="Arai W."/>
            <person name="Tsubouchi T."/>
            <person name="Morono Y."/>
            <person name="Uchiyama I."/>
            <person name="Ito T."/>
            <person name="Fujiyama A."/>
            <person name="Inagaki F."/>
            <person name="Takami H."/>
        </authorList>
    </citation>
    <scope>NUCLEOTIDE SEQUENCE</scope>
    <source>
        <strain evidence="2">Expedition CK06-06</strain>
    </source>
</reference>
<feature type="region of interest" description="Disordered" evidence="1">
    <location>
        <begin position="150"/>
        <end position="178"/>
    </location>
</feature>
<evidence type="ECO:0000256" key="1">
    <source>
        <dbReference type="SAM" id="MobiDB-lite"/>
    </source>
</evidence>